<dbReference type="InterPro" id="IPR036249">
    <property type="entry name" value="Thioredoxin-like_sf"/>
</dbReference>
<dbReference type="AlphaFoldDB" id="A0AB94IH31"/>
<dbReference type="InterPro" id="IPR003782">
    <property type="entry name" value="SCO1/SenC"/>
</dbReference>
<keyword evidence="3" id="KW-1185">Reference proteome</keyword>
<dbReference type="Proteomes" id="UP000018877">
    <property type="component" value="Unassembled WGS sequence"/>
</dbReference>
<gene>
    <name evidence="2" type="ORF">BAVI_22653</name>
</gene>
<dbReference type="Pfam" id="PF02630">
    <property type="entry name" value="SCO1-SenC"/>
    <property type="match status" value="1"/>
</dbReference>
<reference evidence="2 3" key="1">
    <citation type="journal article" date="2014" name="Environ. Microbiol.">
        <title>The nitrate-ammonifying and nosZ-carrying bacterium Bacillus vireti is a potent source and sink for nitric and nitrous oxide under high nitrate conditions.</title>
        <authorList>
            <person name="Mania D."/>
            <person name="Heylen K."/>
            <person name="van Spanning R.J."/>
            <person name="Frostegard A."/>
        </authorList>
    </citation>
    <scope>NUCLEOTIDE SEQUENCE [LARGE SCALE GENOMIC DNA]</scope>
    <source>
        <strain evidence="2 3">LMG 21834</strain>
    </source>
</reference>
<dbReference type="EMBL" id="ALAN01000140">
    <property type="protein sequence ID" value="ETI66424.1"/>
    <property type="molecule type" value="Genomic_DNA"/>
</dbReference>
<evidence type="ECO:0000256" key="1">
    <source>
        <dbReference type="ARBA" id="ARBA00010996"/>
    </source>
</evidence>
<sequence length="77" mass="8712">MTANMAKLQEKMNELDSDVSVVSFSVDPKNDNSAALKEYGNKFGADFSNRHFLSRYLQEEIQEFAKTSFKALVQSTL</sequence>
<dbReference type="RefSeq" id="WP_024030693.1">
    <property type="nucleotide sequence ID" value="NZ_ALAN01000140.1"/>
</dbReference>
<comment type="caution">
    <text evidence="2">The sequence shown here is derived from an EMBL/GenBank/DDBJ whole genome shotgun (WGS) entry which is preliminary data.</text>
</comment>
<dbReference type="Gene3D" id="3.40.30.10">
    <property type="entry name" value="Glutaredoxin"/>
    <property type="match status" value="1"/>
</dbReference>
<accession>A0AB94IH31</accession>
<evidence type="ECO:0000313" key="2">
    <source>
        <dbReference type="EMBL" id="ETI66424.1"/>
    </source>
</evidence>
<dbReference type="SUPFAM" id="SSF52833">
    <property type="entry name" value="Thioredoxin-like"/>
    <property type="match status" value="1"/>
</dbReference>
<evidence type="ECO:0000313" key="3">
    <source>
        <dbReference type="Proteomes" id="UP000018877"/>
    </source>
</evidence>
<proteinExistence type="inferred from homology"/>
<comment type="similarity">
    <text evidence="1">Belongs to the SCO1/2 family.</text>
</comment>
<organism evidence="2 3">
    <name type="scientific">Neobacillus vireti LMG 21834</name>
    <dbReference type="NCBI Taxonomy" id="1131730"/>
    <lineage>
        <taxon>Bacteria</taxon>
        <taxon>Bacillati</taxon>
        <taxon>Bacillota</taxon>
        <taxon>Bacilli</taxon>
        <taxon>Bacillales</taxon>
        <taxon>Bacillaceae</taxon>
        <taxon>Neobacillus</taxon>
    </lineage>
</organism>
<name>A0AB94IH31_9BACI</name>
<protein>
    <submittedName>
        <fullName evidence="2">Cu2+-binding oxygen sensor</fullName>
    </submittedName>
</protein>